<dbReference type="GO" id="GO:0016620">
    <property type="term" value="F:oxidoreductase activity, acting on the aldehyde or oxo group of donors, NAD or NADP as acceptor"/>
    <property type="evidence" value="ECO:0007669"/>
    <property type="project" value="InterPro"/>
</dbReference>
<dbReference type="Proteomes" id="UP000198638">
    <property type="component" value="Unassembled WGS sequence"/>
</dbReference>
<dbReference type="InterPro" id="IPR016161">
    <property type="entry name" value="Ald_DH/histidinol_DH"/>
</dbReference>
<keyword evidence="2 4" id="KW-0560">Oxidoreductase</keyword>
<dbReference type="RefSeq" id="WP_090532350.1">
    <property type="nucleotide sequence ID" value="NZ_FNRQ01000002.1"/>
</dbReference>
<feature type="domain" description="Aldehyde dehydrogenase" evidence="5">
    <location>
        <begin position="3"/>
        <end position="465"/>
    </location>
</feature>
<sequence length="475" mass="51642">MSNIEVINPFSGDVVFSEESESLEEISSKISRLRAANIAWSSLSVHARAELIRNALSYFRERRDGIASAITSEVGKPVRAAAEELDFMIERALVMCTLAEQGATSPYAIAGRDDFQGRMEYVSKGVVYIISPWNYPLFCAINGTICALLTGSTVLLKHTTAPSVGRHFRNAFNQMGGIENLLLDAVIDYRASAQIIETCDINHVIFTGSVQGGRAIQTSLANRANNDISNPFLTYTLELGGNDAAYIAEDADLAHAVESTVNIGRLHNSGQSCCAVKRVFVHEKHYESYLAAAKDAMNAHRFGDPTDPSTTLGPLFSREPAVRMLKSLVDDAQKNGARIVCGGHVVSVGKTLFIEPTLLADVCADMNVMRTETFGPVLPVMRVSSDDEAIRMVCSSLYGLTSAIFTRCRSRAEQFITQMNTGTVFVNRCNFVDARLGWIGYGQSGNGAVSLSPFGLQSMSNLKSVNIDPTYLSQN</sequence>
<dbReference type="OrthoDB" id="6187633at2"/>
<accession>A0A1H4D2C0</accession>
<dbReference type="PROSITE" id="PS00070">
    <property type="entry name" value="ALDEHYDE_DEHYDR_CYS"/>
    <property type="match status" value="1"/>
</dbReference>
<evidence type="ECO:0000256" key="1">
    <source>
        <dbReference type="ARBA" id="ARBA00009986"/>
    </source>
</evidence>
<protein>
    <submittedName>
        <fullName evidence="6">Acyl-CoA reductase</fullName>
    </submittedName>
</protein>
<evidence type="ECO:0000313" key="7">
    <source>
        <dbReference type="Proteomes" id="UP000198638"/>
    </source>
</evidence>
<dbReference type="STRING" id="83784.SAMN05192564_102613"/>
<comment type="similarity">
    <text evidence="1 4">Belongs to the aldehyde dehydrogenase family.</text>
</comment>
<dbReference type="InterPro" id="IPR016163">
    <property type="entry name" value="Ald_DH_C"/>
</dbReference>
<dbReference type="AlphaFoldDB" id="A0A1H4D2C0"/>
<evidence type="ECO:0000256" key="3">
    <source>
        <dbReference type="PROSITE-ProRule" id="PRU10007"/>
    </source>
</evidence>
<reference evidence="7" key="1">
    <citation type="submission" date="2016-10" db="EMBL/GenBank/DDBJ databases">
        <authorList>
            <person name="Varghese N."/>
            <person name="Submissions S."/>
        </authorList>
    </citation>
    <scope>NUCLEOTIDE SEQUENCE [LARGE SCALE GENOMIC DNA]</scope>
    <source>
        <strain evidence="7">LMG 24000</strain>
    </source>
</reference>
<dbReference type="PANTHER" id="PTHR11699">
    <property type="entry name" value="ALDEHYDE DEHYDROGENASE-RELATED"/>
    <property type="match status" value="1"/>
</dbReference>
<organism evidence="6 7">
    <name type="scientific">Paraburkholderia sartisoli</name>
    <dbReference type="NCBI Taxonomy" id="83784"/>
    <lineage>
        <taxon>Bacteria</taxon>
        <taxon>Pseudomonadati</taxon>
        <taxon>Pseudomonadota</taxon>
        <taxon>Betaproteobacteria</taxon>
        <taxon>Burkholderiales</taxon>
        <taxon>Burkholderiaceae</taxon>
        <taxon>Paraburkholderia</taxon>
    </lineage>
</organism>
<evidence type="ECO:0000259" key="5">
    <source>
        <dbReference type="Pfam" id="PF00171"/>
    </source>
</evidence>
<proteinExistence type="inferred from homology"/>
<evidence type="ECO:0000256" key="4">
    <source>
        <dbReference type="RuleBase" id="RU003345"/>
    </source>
</evidence>
<gene>
    <name evidence="6" type="ORF">SAMN05192564_102613</name>
</gene>
<dbReference type="PROSITE" id="PS00687">
    <property type="entry name" value="ALDEHYDE_DEHYDR_GLU"/>
    <property type="match status" value="1"/>
</dbReference>
<evidence type="ECO:0000313" key="6">
    <source>
        <dbReference type="EMBL" id="SEA66472.1"/>
    </source>
</evidence>
<dbReference type="FunFam" id="3.40.309.10:FF:000009">
    <property type="entry name" value="Aldehyde dehydrogenase A"/>
    <property type="match status" value="1"/>
</dbReference>
<feature type="active site" evidence="3">
    <location>
        <position position="238"/>
    </location>
</feature>
<keyword evidence="7" id="KW-1185">Reference proteome</keyword>
<name>A0A1H4D2C0_9BURK</name>
<dbReference type="InterPro" id="IPR016162">
    <property type="entry name" value="Ald_DH_N"/>
</dbReference>
<dbReference type="Pfam" id="PF00171">
    <property type="entry name" value="Aldedh"/>
    <property type="match status" value="1"/>
</dbReference>
<dbReference type="InterPro" id="IPR029510">
    <property type="entry name" value="Ald_DH_CS_GLU"/>
</dbReference>
<dbReference type="SUPFAM" id="SSF53720">
    <property type="entry name" value="ALDH-like"/>
    <property type="match status" value="1"/>
</dbReference>
<dbReference type="Gene3D" id="3.40.309.10">
    <property type="entry name" value="Aldehyde Dehydrogenase, Chain A, domain 2"/>
    <property type="match status" value="1"/>
</dbReference>
<dbReference type="InterPro" id="IPR016160">
    <property type="entry name" value="Ald_DH_CS_CYS"/>
</dbReference>
<dbReference type="Gene3D" id="3.40.605.10">
    <property type="entry name" value="Aldehyde Dehydrogenase, Chain A, domain 1"/>
    <property type="match status" value="1"/>
</dbReference>
<dbReference type="EMBL" id="FNRQ01000002">
    <property type="protein sequence ID" value="SEA66472.1"/>
    <property type="molecule type" value="Genomic_DNA"/>
</dbReference>
<dbReference type="InterPro" id="IPR015590">
    <property type="entry name" value="Aldehyde_DH_dom"/>
</dbReference>
<evidence type="ECO:0000256" key="2">
    <source>
        <dbReference type="ARBA" id="ARBA00023002"/>
    </source>
</evidence>